<organism evidence="6 7">
    <name type="scientific">Asticcacaulis benevestitus DSM 16100 = ATCC BAA-896</name>
    <dbReference type="NCBI Taxonomy" id="1121022"/>
    <lineage>
        <taxon>Bacteria</taxon>
        <taxon>Pseudomonadati</taxon>
        <taxon>Pseudomonadota</taxon>
        <taxon>Alphaproteobacteria</taxon>
        <taxon>Caulobacterales</taxon>
        <taxon>Caulobacteraceae</taxon>
        <taxon>Asticcacaulis</taxon>
    </lineage>
</organism>
<dbReference type="AlphaFoldDB" id="V4PTM4"/>
<comment type="subcellular location">
    <subcellularLocation>
        <location evidence="1">Cell outer membrane</location>
        <topology evidence="1">Lipid-anchor</topology>
    </subcellularLocation>
</comment>
<dbReference type="InterPro" id="IPR008816">
    <property type="entry name" value="Gly_zipper_2TM_dom"/>
</dbReference>
<keyword evidence="7" id="KW-1185">Reference proteome</keyword>
<proteinExistence type="inferred from homology"/>
<accession>V4PTM4</accession>
<name>V4PTM4_9CAUL</name>
<evidence type="ECO:0000259" key="5">
    <source>
        <dbReference type="Pfam" id="PF05433"/>
    </source>
</evidence>
<gene>
    <name evidence="6" type="ORF">ABENE_10065</name>
</gene>
<dbReference type="RefSeq" id="WP_018080755.1">
    <property type="nucleotide sequence ID" value="NZ_AQWM01000002.1"/>
</dbReference>
<evidence type="ECO:0000256" key="4">
    <source>
        <dbReference type="ARBA" id="ARBA00023288"/>
    </source>
</evidence>
<dbReference type="EMBL" id="AWGB01000016">
    <property type="protein sequence ID" value="ESQ91671.1"/>
    <property type="molecule type" value="Genomic_DNA"/>
</dbReference>
<dbReference type="Proteomes" id="UP000017837">
    <property type="component" value="Unassembled WGS sequence"/>
</dbReference>
<dbReference type="STRING" id="1121022.GCA_000376105_01089"/>
<protein>
    <recommendedName>
        <fullName evidence="3">17 kDa surface antigen</fullName>
    </recommendedName>
</protein>
<sequence length="143" mass="14985">MSKIITSTMKTFGAAIVSTGLIIGSTAAVMAPTSASARTTYQCEVTKSNSAKTGAILGALAGGLLGSQVAKNEKGLGAVGGAVVGGLLGNKLGKDQGKDTCNKAEAAMERQRYEDRNYGYRSQPVRYNSYKHYSNGDRYGSRY</sequence>
<reference evidence="6 7" key="1">
    <citation type="journal article" date="2014" name="Nature">
        <title>Sequential evolution of bacterial morphology by co-option of a developmental regulator.</title>
        <authorList>
            <person name="Jiang C."/>
            <person name="Brown P.J."/>
            <person name="Ducret A."/>
            <person name="Brun Y.V."/>
        </authorList>
    </citation>
    <scope>NUCLEOTIDE SEQUENCE [LARGE SCALE GENOMIC DNA]</scope>
    <source>
        <strain evidence="6 7">DSM 16100</strain>
    </source>
</reference>
<dbReference type="GO" id="GO:0009279">
    <property type="term" value="C:cell outer membrane"/>
    <property type="evidence" value="ECO:0007669"/>
    <property type="project" value="UniProtKB-SubCell"/>
</dbReference>
<comment type="caution">
    <text evidence="6">The sequence shown here is derived from an EMBL/GenBank/DDBJ whole genome shotgun (WGS) entry which is preliminary data.</text>
</comment>
<dbReference type="PATRIC" id="fig|1121022.4.peg.2036"/>
<evidence type="ECO:0000313" key="7">
    <source>
        <dbReference type="Proteomes" id="UP000017837"/>
    </source>
</evidence>
<evidence type="ECO:0000256" key="1">
    <source>
        <dbReference type="ARBA" id="ARBA00004459"/>
    </source>
</evidence>
<feature type="domain" description="Glycine zipper 2TM" evidence="5">
    <location>
        <begin position="54"/>
        <end position="93"/>
    </location>
</feature>
<evidence type="ECO:0000256" key="2">
    <source>
        <dbReference type="ARBA" id="ARBA00008681"/>
    </source>
</evidence>
<evidence type="ECO:0000313" key="6">
    <source>
        <dbReference type="EMBL" id="ESQ91671.1"/>
    </source>
</evidence>
<keyword evidence="4" id="KW-0449">Lipoprotein</keyword>
<evidence type="ECO:0000256" key="3">
    <source>
        <dbReference type="ARBA" id="ARBA00015281"/>
    </source>
</evidence>
<dbReference type="Pfam" id="PF05433">
    <property type="entry name" value="Rick_17kDa_Anti"/>
    <property type="match status" value="1"/>
</dbReference>
<comment type="similarity">
    <text evidence="2">Belongs to the rickettsiale 17 kDa surface antigen family.</text>
</comment>
<dbReference type="OrthoDB" id="7173877at2"/>